<organism evidence="1 2">
    <name type="scientific">Poseidonibacter ostreae</name>
    <dbReference type="NCBI Taxonomy" id="2654171"/>
    <lineage>
        <taxon>Bacteria</taxon>
        <taxon>Pseudomonadati</taxon>
        <taxon>Campylobacterota</taxon>
        <taxon>Epsilonproteobacteria</taxon>
        <taxon>Campylobacterales</taxon>
        <taxon>Arcobacteraceae</taxon>
        <taxon>Poseidonibacter</taxon>
    </lineage>
</organism>
<evidence type="ECO:0000313" key="1">
    <source>
        <dbReference type="EMBL" id="KAB7891367.1"/>
    </source>
</evidence>
<gene>
    <name evidence="1" type="ORF">GBG19_00595</name>
</gene>
<reference evidence="1 2" key="1">
    <citation type="submission" date="2019-10" db="EMBL/GenBank/DDBJ databases">
        <title>Poseidonibacter ostreae sp. nov., isolated from the gut of the Ostrea denselamellosa.</title>
        <authorList>
            <person name="Choi A."/>
        </authorList>
    </citation>
    <scope>NUCLEOTIDE SEQUENCE [LARGE SCALE GENOMIC DNA]</scope>
    <source>
        <strain evidence="1 2">SJOD-M-33</strain>
    </source>
</reference>
<dbReference type="EMBL" id="WFKK01000001">
    <property type="protein sequence ID" value="KAB7891367.1"/>
    <property type="molecule type" value="Genomic_DNA"/>
</dbReference>
<name>A0A6L4WWV9_9BACT</name>
<proteinExistence type="predicted"/>
<comment type="caution">
    <text evidence="1">The sequence shown here is derived from an EMBL/GenBank/DDBJ whole genome shotgun (WGS) entry which is preliminary data.</text>
</comment>
<evidence type="ECO:0000313" key="2">
    <source>
        <dbReference type="Proteomes" id="UP000472839"/>
    </source>
</evidence>
<dbReference type="Proteomes" id="UP000472839">
    <property type="component" value="Unassembled WGS sequence"/>
</dbReference>
<dbReference type="AlphaFoldDB" id="A0A6L4WWV9"/>
<protein>
    <submittedName>
        <fullName evidence="1">Uncharacterized protein</fullName>
    </submittedName>
</protein>
<sequence>MATKSKLLNQFPKHKELIHEQWNWYSGEDEFGRSVWNDEFDTPKTQANIYDAVLFDIEFHEEHEDKKELKNMAFCIHAMEYVSKEELAFYERLSKDDLGIYGN</sequence>
<accession>A0A6L4WWV9</accession>
<dbReference type="RefSeq" id="WP_152279470.1">
    <property type="nucleotide sequence ID" value="NZ_WFKK01000001.1"/>
</dbReference>